<keyword evidence="2" id="KW-1185">Reference proteome</keyword>
<reference evidence="1 2" key="1">
    <citation type="submission" date="2017-05" db="EMBL/GenBank/DDBJ databases">
        <title>Streptomyces alboflavus Genome sequencing and assembly.</title>
        <authorList>
            <person name="Wang Y."/>
            <person name="Du B."/>
            <person name="Ding Y."/>
            <person name="Liu H."/>
            <person name="Hou Q."/>
            <person name="Liu K."/>
            <person name="Wang C."/>
            <person name="Yao L."/>
        </authorList>
    </citation>
    <scope>NUCLEOTIDE SEQUENCE [LARGE SCALE GENOMIC DNA]</scope>
    <source>
        <strain evidence="1 2">MDJK44</strain>
    </source>
</reference>
<proteinExistence type="predicted"/>
<organism evidence="1 2">
    <name type="scientific">Streptomyces alboflavus</name>
    <dbReference type="NCBI Taxonomy" id="67267"/>
    <lineage>
        <taxon>Bacteria</taxon>
        <taxon>Bacillati</taxon>
        <taxon>Actinomycetota</taxon>
        <taxon>Actinomycetes</taxon>
        <taxon>Kitasatosporales</taxon>
        <taxon>Streptomycetaceae</taxon>
        <taxon>Streptomyces</taxon>
    </lineage>
</organism>
<dbReference type="Proteomes" id="UP000195880">
    <property type="component" value="Chromosome"/>
</dbReference>
<protein>
    <submittedName>
        <fullName evidence="1">Uncharacterized protein</fullName>
    </submittedName>
</protein>
<accession>A0A1Z1WQ81</accession>
<dbReference type="KEGG" id="salf:SMD44_08108"/>
<name>A0A1Z1WQ81_9ACTN</name>
<dbReference type="EMBL" id="CP021748">
    <property type="protein sequence ID" value="ARX88621.1"/>
    <property type="molecule type" value="Genomic_DNA"/>
</dbReference>
<evidence type="ECO:0000313" key="1">
    <source>
        <dbReference type="EMBL" id="ARX88621.1"/>
    </source>
</evidence>
<dbReference type="AlphaFoldDB" id="A0A1Z1WQ81"/>
<evidence type="ECO:0000313" key="2">
    <source>
        <dbReference type="Proteomes" id="UP000195880"/>
    </source>
</evidence>
<sequence length="40" mass="3867">MAATGATAVLDREGLAALVAALVADDRTVVAPQSATVPSS</sequence>
<gene>
    <name evidence="1" type="ORF">SMD44_08108</name>
</gene>